<comment type="catalytic activity">
    <reaction evidence="11 13 14">
        <text>NAD(+) + (deoxyribonucleotide)n-3'-hydroxyl + 5'-phospho-(deoxyribonucleotide)m = (deoxyribonucleotide)n+m + AMP + beta-nicotinamide D-nucleotide.</text>
        <dbReference type="EC" id="6.5.1.2"/>
    </reaction>
</comment>
<dbReference type="AlphaFoldDB" id="A0A369LET6"/>
<evidence type="ECO:0000256" key="12">
    <source>
        <dbReference type="ARBA" id="ARBA00060881"/>
    </source>
</evidence>
<evidence type="ECO:0000256" key="10">
    <source>
        <dbReference type="ARBA" id="ARBA00023204"/>
    </source>
</evidence>
<keyword evidence="18" id="KW-1185">Reference proteome</keyword>
<feature type="domain" description="BRCT" evidence="16">
    <location>
        <begin position="655"/>
        <end position="737"/>
    </location>
</feature>
<keyword evidence="7 13" id="KW-0862">Zinc</keyword>
<feature type="region of interest" description="Disordered" evidence="15">
    <location>
        <begin position="1"/>
        <end position="26"/>
    </location>
</feature>
<evidence type="ECO:0000256" key="3">
    <source>
        <dbReference type="ARBA" id="ARBA00022598"/>
    </source>
</evidence>
<keyword evidence="6 13" id="KW-0227">DNA damage</keyword>
<dbReference type="InterPro" id="IPR018239">
    <property type="entry name" value="DNA_ligase_AS"/>
</dbReference>
<dbReference type="InterPro" id="IPR012340">
    <property type="entry name" value="NA-bd_OB-fold"/>
</dbReference>
<organism evidence="17 18">
    <name type="scientific">Senegalimassilia anaerobia</name>
    <dbReference type="NCBI Taxonomy" id="1473216"/>
    <lineage>
        <taxon>Bacteria</taxon>
        <taxon>Bacillati</taxon>
        <taxon>Actinomycetota</taxon>
        <taxon>Coriobacteriia</taxon>
        <taxon>Coriobacteriales</taxon>
        <taxon>Coriobacteriaceae</taxon>
        <taxon>Senegalimassilia</taxon>
    </lineage>
</organism>
<evidence type="ECO:0000259" key="16">
    <source>
        <dbReference type="PROSITE" id="PS50172"/>
    </source>
</evidence>
<evidence type="ECO:0000313" key="18">
    <source>
        <dbReference type="Proteomes" id="UP000253792"/>
    </source>
</evidence>
<dbReference type="Pfam" id="PF01653">
    <property type="entry name" value="DNA_ligase_aden"/>
    <property type="match status" value="1"/>
</dbReference>
<comment type="caution">
    <text evidence="17">The sequence shown here is derived from an EMBL/GenBank/DDBJ whole genome shotgun (WGS) entry which is preliminary data.</text>
</comment>
<dbReference type="GO" id="GO:0003911">
    <property type="term" value="F:DNA ligase (NAD+) activity"/>
    <property type="evidence" value="ECO:0007669"/>
    <property type="project" value="UniProtKB-UniRule"/>
</dbReference>
<dbReference type="SUPFAM" id="SSF47781">
    <property type="entry name" value="RuvA domain 2-like"/>
    <property type="match status" value="1"/>
</dbReference>
<evidence type="ECO:0000256" key="4">
    <source>
        <dbReference type="ARBA" id="ARBA00022705"/>
    </source>
</evidence>
<dbReference type="PROSITE" id="PS50172">
    <property type="entry name" value="BRCT"/>
    <property type="match status" value="1"/>
</dbReference>
<evidence type="ECO:0000256" key="15">
    <source>
        <dbReference type="SAM" id="MobiDB-lite"/>
    </source>
</evidence>
<dbReference type="Pfam" id="PF00533">
    <property type="entry name" value="BRCT"/>
    <property type="match status" value="1"/>
</dbReference>
<sequence>MNDRANGRPSDEAGEQAGGQVCNSATSQANDQVVEQQSLLSGEALAEATGDPAARIEALRREIEHNSYLYYAKDAPAISDAAFDSLMHELRALEAAHPELIDPSSPTQRVGGYVGEQFAPIQHERRMYSLDDAMGAEELDEWLARVKEFFGTIPELVCELKIDGSSVAFTYEGGRLIRAATRGDGTTGEDITVNVRTVKDVPLRLRDGALSGIRDADASIELRGECYMPKTSFEALNAAAEANGKQPFANPRNAAAGSLRQKDPQITAHRDLSTFVYAVGDERKLMAETQWDLLKWLGEAGFHVNPDIALVTSAEEVHEFCRKSLERRDALPYDIDGVVVKVNSFAQQEAMGYTARAPRWAIAFKFPPEEKTTLLRDITVQVGRTGKLTPVAEMDPVLVAGSTVARATLYNEDEVLRKDVRVGDTVIVRKAGDVIPEVLGPVLSLRPDDARSWSMPKECPSCGSPVVREDGEADYRCISIDCPAQALERLLHWASRGAMDIDGMGEEIVRRLVESGRVSDVADYYTLDEVELAQLQTGRTNKEGEPICLGQTIAKKLVAAIDESRTRPFARPLFGLGMRHVGKTMAETLARAFPNMDALMAATEEQLAAVDGVGPKIAHSTYLFLRTPDNVQVIERLAKHGVRLADDAEAQAADALPQTLEGLTFVLTGSLTQSGMKRDEAGAALKARGAKVSGSVSKKTSFVVAGEAAGSKYDKAVALGVPVLDEAALLHIIETGEAPTADGE</sequence>
<evidence type="ECO:0000256" key="6">
    <source>
        <dbReference type="ARBA" id="ARBA00022763"/>
    </source>
</evidence>
<accession>A0A369LET6</accession>
<dbReference type="EC" id="6.5.1.2" evidence="1 13"/>
<dbReference type="OrthoDB" id="9759736at2"/>
<name>A0A369LET6_9ACTN</name>
<dbReference type="InterPro" id="IPR013839">
    <property type="entry name" value="DNAligase_adenylation"/>
</dbReference>
<dbReference type="Gene3D" id="1.10.150.20">
    <property type="entry name" value="5' to 3' exonuclease, C-terminal subdomain"/>
    <property type="match status" value="2"/>
</dbReference>
<dbReference type="GO" id="GO:0046872">
    <property type="term" value="F:metal ion binding"/>
    <property type="evidence" value="ECO:0007669"/>
    <property type="project" value="UniProtKB-KW"/>
</dbReference>
<dbReference type="InterPro" id="IPR001679">
    <property type="entry name" value="DNA_ligase"/>
</dbReference>
<comment type="similarity">
    <text evidence="12 13">Belongs to the NAD-dependent DNA ligase family. LigA subfamily.</text>
</comment>
<comment type="function">
    <text evidence="13">DNA ligase that catalyzes the formation of phosphodiester linkages between 5'-phosphoryl and 3'-hydroxyl groups in double-stranded DNA using NAD as a coenzyme and as the energy source for the reaction. It is essential for DNA replication and repair of damaged DNA.</text>
</comment>
<feature type="binding site" evidence="13">
    <location>
        <position position="477"/>
    </location>
    <ligand>
        <name>Zn(2+)</name>
        <dbReference type="ChEBI" id="CHEBI:29105"/>
    </ligand>
</feature>
<dbReference type="Pfam" id="PF12826">
    <property type="entry name" value="HHH_2"/>
    <property type="match status" value="1"/>
</dbReference>
<evidence type="ECO:0000256" key="14">
    <source>
        <dbReference type="RuleBase" id="RU000618"/>
    </source>
</evidence>
<feature type="binding site" evidence="13">
    <location>
        <position position="365"/>
    </location>
    <ligand>
        <name>NAD(+)</name>
        <dbReference type="ChEBI" id="CHEBI:57540"/>
    </ligand>
</feature>
<dbReference type="EMBL" id="PPTP01000001">
    <property type="protein sequence ID" value="RDB57612.1"/>
    <property type="molecule type" value="Genomic_DNA"/>
</dbReference>
<dbReference type="PANTHER" id="PTHR23389">
    <property type="entry name" value="CHROMOSOME TRANSMISSION FIDELITY FACTOR 18"/>
    <property type="match status" value="1"/>
</dbReference>
<keyword evidence="4 13" id="KW-0235">DNA replication</keyword>
<keyword evidence="9 13" id="KW-0520">NAD</keyword>
<dbReference type="HAMAP" id="MF_01588">
    <property type="entry name" value="DNA_ligase_A"/>
    <property type="match status" value="1"/>
</dbReference>
<dbReference type="SUPFAM" id="SSF50249">
    <property type="entry name" value="Nucleic acid-binding proteins"/>
    <property type="match status" value="1"/>
</dbReference>
<keyword evidence="5 13" id="KW-0479">Metal-binding</keyword>
<keyword evidence="8 13" id="KW-0460">Magnesium</keyword>
<feature type="binding site" evidence="13">
    <location>
        <position position="341"/>
    </location>
    <ligand>
        <name>NAD(+)</name>
        <dbReference type="ChEBI" id="CHEBI:57540"/>
    </ligand>
</feature>
<dbReference type="Gene3D" id="1.10.287.610">
    <property type="entry name" value="Helix hairpin bin"/>
    <property type="match status" value="1"/>
</dbReference>
<dbReference type="FunFam" id="1.10.150.20:FF:000006">
    <property type="entry name" value="DNA ligase"/>
    <property type="match status" value="1"/>
</dbReference>
<dbReference type="InterPro" id="IPR033136">
    <property type="entry name" value="DNA_ligase_CS"/>
</dbReference>
<dbReference type="Pfam" id="PF03120">
    <property type="entry name" value="OB_DNA_ligase"/>
    <property type="match status" value="1"/>
</dbReference>
<dbReference type="FunFam" id="3.30.470.30:FF:000001">
    <property type="entry name" value="DNA ligase"/>
    <property type="match status" value="1"/>
</dbReference>
<dbReference type="Proteomes" id="UP000253792">
    <property type="component" value="Unassembled WGS sequence"/>
</dbReference>
<dbReference type="Gene3D" id="2.40.50.140">
    <property type="entry name" value="Nucleic acid-binding proteins"/>
    <property type="match status" value="1"/>
</dbReference>
<dbReference type="Gene3D" id="3.30.470.30">
    <property type="entry name" value="DNA ligase/mRNA capping enzyme"/>
    <property type="match status" value="1"/>
</dbReference>
<dbReference type="InterPro" id="IPR041663">
    <property type="entry name" value="DisA/LigA_HHH"/>
</dbReference>
<reference evidence="17 18" key="1">
    <citation type="journal article" date="2018" name="Elife">
        <title>Discovery and characterization of a prevalent human gut bacterial enzyme sufficient for the inactivation of a family of plant toxins.</title>
        <authorList>
            <person name="Koppel N."/>
            <person name="Bisanz J.E."/>
            <person name="Pandelia M.E."/>
            <person name="Turnbaugh P.J."/>
            <person name="Balskus E.P."/>
        </authorList>
    </citation>
    <scope>NUCLEOTIDE SEQUENCE [LARGE SCALE GENOMIC DNA]</scope>
    <source>
        <strain evidence="18">anaerobia AP69FAA</strain>
    </source>
</reference>
<dbReference type="InterPro" id="IPR036420">
    <property type="entry name" value="BRCT_dom_sf"/>
</dbReference>
<dbReference type="SMART" id="SM00532">
    <property type="entry name" value="LIGANc"/>
    <property type="match status" value="1"/>
</dbReference>
<dbReference type="GO" id="GO:0005829">
    <property type="term" value="C:cytosol"/>
    <property type="evidence" value="ECO:0007669"/>
    <property type="project" value="TreeGrafter"/>
</dbReference>
<feature type="binding site" evidence="13">
    <location>
        <position position="459"/>
    </location>
    <ligand>
        <name>Zn(2+)</name>
        <dbReference type="ChEBI" id="CHEBI:29105"/>
    </ligand>
</feature>
<dbReference type="InterPro" id="IPR001357">
    <property type="entry name" value="BRCT_dom"/>
</dbReference>
<dbReference type="STRING" id="1034345.GCA_000236865_01259"/>
<keyword evidence="3 13" id="KW-0436">Ligase</keyword>
<evidence type="ECO:0000256" key="11">
    <source>
        <dbReference type="ARBA" id="ARBA00034005"/>
    </source>
</evidence>
<dbReference type="SUPFAM" id="SSF52113">
    <property type="entry name" value="BRCT domain"/>
    <property type="match status" value="1"/>
</dbReference>
<feature type="binding site" evidence="13">
    <location>
        <position position="159"/>
    </location>
    <ligand>
        <name>NAD(+)</name>
        <dbReference type="ChEBI" id="CHEBI:57540"/>
    </ligand>
</feature>
<evidence type="ECO:0000256" key="9">
    <source>
        <dbReference type="ARBA" id="ARBA00023027"/>
    </source>
</evidence>
<comment type="cofactor">
    <cofactor evidence="13">
        <name>Mg(2+)</name>
        <dbReference type="ChEBI" id="CHEBI:18420"/>
    </cofactor>
    <cofactor evidence="13">
        <name>Mn(2+)</name>
        <dbReference type="ChEBI" id="CHEBI:29035"/>
    </cofactor>
</comment>
<keyword evidence="10 13" id="KW-0234">DNA repair</keyword>
<dbReference type="InterPro" id="IPR004149">
    <property type="entry name" value="Znf_DNAligase_C4"/>
</dbReference>
<dbReference type="FunFam" id="2.40.50.140:FF:000012">
    <property type="entry name" value="DNA ligase"/>
    <property type="match status" value="1"/>
</dbReference>
<dbReference type="CDD" id="cd17748">
    <property type="entry name" value="BRCT_DNA_ligase_like"/>
    <property type="match status" value="1"/>
</dbReference>
<protein>
    <recommendedName>
        <fullName evidence="2 13">DNA ligase</fullName>
        <ecNumber evidence="1 13">6.5.1.2</ecNumber>
    </recommendedName>
    <alternativeName>
        <fullName evidence="13">Polydeoxyribonucleotide synthase [NAD(+)]</fullName>
    </alternativeName>
</protein>
<feature type="binding site" evidence="13">
    <location>
        <begin position="129"/>
        <end position="130"/>
    </location>
    <ligand>
        <name>NAD(+)</name>
        <dbReference type="ChEBI" id="CHEBI:57540"/>
    </ligand>
</feature>
<dbReference type="CDD" id="cd00114">
    <property type="entry name" value="LIGANc"/>
    <property type="match status" value="1"/>
</dbReference>
<feature type="binding site" evidence="13">
    <location>
        <position position="225"/>
    </location>
    <ligand>
        <name>NAD(+)</name>
        <dbReference type="ChEBI" id="CHEBI:57540"/>
    </ligand>
</feature>
<dbReference type="InterPro" id="IPR004150">
    <property type="entry name" value="NAD_DNA_ligase_OB"/>
</dbReference>
<dbReference type="PROSITE" id="PS01055">
    <property type="entry name" value="DNA_LIGASE_N1"/>
    <property type="match status" value="1"/>
</dbReference>
<evidence type="ECO:0000256" key="5">
    <source>
        <dbReference type="ARBA" id="ARBA00022723"/>
    </source>
</evidence>
<evidence type="ECO:0000256" key="13">
    <source>
        <dbReference type="HAMAP-Rule" id="MF_01588"/>
    </source>
</evidence>
<dbReference type="InterPro" id="IPR010994">
    <property type="entry name" value="RuvA_2-like"/>
</dbReference>
<dbReference type="InterPro" id="IPR013840">
    <property type="entry name" value="DNAligase_N"/>
</dbReference>
<keyword evidence="13" id="KW-0464">Manganese</keyword>
<dbReference type="PROSITE" id="PS01056">
    <property type="entry name" value="DNA_LIGASE_N2"/>
    <property type="match status" value="1"/>
</dbReference>
<evidence type="ECO:0000256" key="1">
    <source>
        <dbReference type="ARBA" id="ARBA00012722"/>
    </source>
</evidence>
<feature type="active site" description="N6-AMP-lysine intermediate" evidence="13">
    <location>
        <position position="161"/>
    </location>
</feature>
<proteinExistence type="inferred from homology"/>
<dbReference type="Gene3D" id="3.40.50.10190">
    <property type="entry name" value="BRCT domain"/>
    <property type="match status" value="1"/>
</dbReference>
<dbReference type="NCBIfam" id="TIGR00575">
    <property type="entry name" value="dnlj"/>
    <property type="match status" value="1"/>
</dbReference>
<dbReference type="PIRSF" id="PIRSF001604">
    <property type="entry name" value="LigA"/>
    <property type="match status" value="1"/>
</dbReference>
<evidence type="ECO:0000256" key="8">
    <source>
        <dbReference type="ARBA" id="ARBA00022842"/>
    </source>
</evidence>
<evidence type="ECO:0000256" key="7">
    <source>
        <dbReference type="ARBA" id="ARBA00022833"/>
    </source>
</evidence>
<dbReference type="Pfam" id="PF03119">
    <property type="entry name" value="DNA_ligase_ZBD"/>
    <property type="match status" value="1"/>
</dbReference>
<dbReference type="GO" id="GO:0006260">
    <property type="term" value="P:DNA replication"/>
    <property type="evidence" value="ECO:0007669"/>
    <property type="project" value="UniProtKB-KW"/>
</dbReference>
<dbReference type="SUPFAM" id="SSF56091">
    <property type="entry name" value="DNA ligase/mRNA capping enzyme, catalytic domain"/>
    <property type="match status" value="1"/>
</dbReference>
<feature type="binding site" evidence="13">
    <location>
        <begin position="80"/>
        <end position="84"/>
    </location>
    <ligand>
        <name>NAD(+)</name>
        <dbReference type="ChEBI" id="CHEBI:57540"/>
    </ligand>
</feature>
<dbReference type="NCBIfam" id="NF005932">
    <property type="entry name" value="PRK07956.1"/>
    <property type="match status" value="1"/>
</dbReference>
<dbReference type="SMART" id="SM00292">
    <property type="entry name" value="BRCT"/>
    <property type="match status" value="1"/>
</dbReference>
<dbReference type="PANTHER" id="PTHR23389:SF9">
    <property type="entry name" value="DNA LIGASE"/>
    <property type="match status" value="1"/>
</dbReference>
<dbReference type="Pfam" id="PF22745">
    <property type="entry name" value="Nlig-Ia"/>
    <property type="match status" value="1"/>
</dbReference>
<evidence type="ECO:0000256" key="2">
    <source>
        <dbReference type="ARBA" id="ARBA00013308"/>
    </source>
</evidence>
<gene>
    <name evidence="13" type="primary">ligA</name>
    <name evidence="17" type="ORF">C1880_01820</name>
</gene>
<evidence type="ECO:0000313" key="17">
    <source>
        <dbReference type="EMBL" id="RDB57612.1"/>
    </source>
</evidence>
<dbReference type="GO" id="GO:0006281">
    <property type="term" value="P:DNA repair"/>
    <property type="evidence" value="ECO:0007669"/>
    <property type="project" value="UniProtKB-KW"/>
</dbReference>
<feature type="binding site" evidence="13">
    <location>
        <position position="482"/>
    </location>
    <ligand>
        <name>Zn(2+)</name>
        <dbReference type="ChEBI" id="CHEBI:29105"/>
    </ligand>
</feature>
<dbReference type="Gene3D" id="6.20.10.30">
    <property type="match status" value="1"/>
</dbReference>
<feature type="binding site" evidence="13">
    <location>
        <position position="462"/>
    </location>
    <ligand>
        <name>Zn(2+)</name>
        <dbReference type="ChEBI" id="CHEBI:29105"/>
    </ligand>
</feature>
<feature type="compositionally biased region" description="Basic and acidic residues" evidence="15">
    <location>
        <begin position="1"/>
        <end position="11"/>
    </location>
</feature>
<feature type="binding site" evidence="13">
    <location>
        <position position="182"/>
    </location>
    <ligand>
        <name>NAD(+)</name>
        <dbReference type="ChEBI" id="CHEBI:57540"/>
    </ligand>
</feature>